<proteinExistence type="inferred from homology"/>
<dbReference type="InterPro" id="IPR042178">
    <property type="entry name" value="Serpin_sf_1"/>
</dbReference>
<dbReference type="GO" id="GO:0004867">
    <property type="term" value="F:serine-type endopeptidase inhibitor activity"/>
    <property type="evidence" value="ECO:0007669"/>
    <property type="project" value="InterPro"/>
</dbReference>
<reference evidence="5" key="2">
    <citation type="journal article" date="2017" name="Nat. Plants">
        <title>The Aegilops tauschii genome reveals multiple impacts of transposons.</title>
        <authorList>
            <person name="Zhao G."/>
            <person name="Zou C."/>
            <person name="Li K."/>
            <person name="Wang K."/>
            <person name="Li T."/>
            <person name="Gao L."/>
            <person name="Zhang X."/>
            <person name="Wang H."/>
            <person name="Yang Z."/>
            <person name="Liu X."/>
            <person name="Jiang W."/>
            <person name="Mao L."/>
            <person name="Kong X."/>
            <person name="Jiao Y."/>
            <person name="Jia J."/>
        </authorList>
    </citation>
    <scope>NUCLEOTIDE SEQUENCE [LARGE SCALE GENOMIC DNA]</scope>
    <source>
        <strain evidence="5">cv. AL8/78</strain>
    </source>
</reference>
<reference evidence="5" key="1">
    <citation type="journal article" date="2014" name="Science">
        <title>Ancient hybridizations among the ancestral genomes of bread wheat.</title>
        <authorList>
            <consortium name="International Wheat Genome Sequencing Consortium,"/>
            <person name="Marcussen T."/>
            <person name="Sandve S.R."/>
            <person name="Heier L."/>
            <person name="Spannagl M."/>
            <person name="Pfeifer M."/>
            <person name="Jakobsen K.S."/>
            <person name="Wulff B.B."/>
            <person name="Steuernagel B."/>
            <person name="Mayer K.F."/>
            <person name="Olsen O.A."/>
        </authorList>
    </citation>
    <scope>NUCLEOTIDE SEQUENCE [LARGE SCALE GENOMIC DNA]</scope>
    <source>
        <strain evidence="5">cv. AL8/78</strain>
    </source>
</reference>
<dbReference type="EnsemblPlants" id="AET2Gv21103300.2">
    <property type="protein sequence ID" value="AET2Gv21103300.2"/>
    <property type="gene ID" value="AET2Gv21103300"/>
</dbReference>
<dbReference type="InterPro" id="IPR000215">
    <property type="entry name" value="Serpin_fam"/>
</dbReference>
<evidence type="ECO:0000313" key="4">
    <source>
        <dbReference type="EnsemblPlants" id="AET2Gv21103300.2"/>
    </source>
</evidence>
<dbReference type="PANTHER" id="PTHR11461:SF301">
    <property type="entry name" value="SERPIN DOMAIN-CONTAINING PROTEIN"/>
    <property type="match status" value="1"/>
</dbReference>
<evidence type="ECO:0000256" key="1">
    <source>
        <dbReference type="ARBA" id="ARBA00009500"/>
    </source>
</evidence>
<dbReference type="PANTHER" id="PTHR11461">
    <property type="entry name" value="SERINE PROTEASE INHIBITOR, SERPIN"/>
    <property type="match status" value="1"/>
</dbReference>
<name>A0A453D6D2_AEGTS</name>
<accession>A0A453D6D2</accession>
<dbReference type="GO" id="GO:0005615">
    <property type="term" value="C:extracellular space"/>
    <property type="evidence" value="ECO:0007669"/>
    <property type="project" value="InterPro"/>
</dbReference>
<sequence length="464" mass="51379">DLATASPVSIHLLPTPTPHRSLEMEDLAGAIRDLAALSTRLLLQLSGDGEKRNLAISPLSIHSVVVLLAAGATGDTLDQIVSFLGLSGGAAHAALASEVATLVFGRDAGVEPHIRCAVGVWVESSLRLRPAYADKVASEFKAAVRAMPFRENVEEARVEINRWFEDKTEGFIKDLMPEGHLDATLTALVIGNLLYMRGTWLDPFDPEYTLDGDFFLADADGSRVRVPFMKSTNDQCISCHPGFKVLQLHYESKVGAGGNHRFSMHIYLPDERDGLQALLREISSSGTAEFVARCVPAARGVEVGNLRIPKFKVSSKMDARDVLQGLGLELPFRFTHDWSEMIELAEPEPPLRVQNVLHECVVEVDEDGTMAAAATEADCDVGFSLYGEEPARVDFVADHPFLFLLRDADFYSSGFWTPLILTLQHCFKIRARQLTLYIRFSLFCFFKIKQHMNFKLCKTPKRSN</sequence>
<dbReference type="STRING" id="200361.A0A453D6D2"/>
<evidence type="ECO:0000259" key="3">
    <source>
        <dbReference type="SMART" id="SM00093"/>
    </source>
</evidence>
<dbReference type="InterPro" id="IPR023796">
    <property type="entry name" value="Serpin_dom"/>
</dbReference>
<comment type="similarity">
    <text evidence="1 2">Belongs to the serpin family.</text>
</comment>
<reference evidence="4" key="5">
    <citation type="journal article" date="2021" name="G3 (Bethesda)">
        <title>Aegilops tauschii genome assembly Aet v5.0 features greater sequence contiguity and improved annotation.</title>
        <authorList>
            <person name="Wang L."/>
            <person name="Zhu T."/>
            <person name="Rodriguez J.C."/>
            <person name="Deal K.R."/>
            <person name="Dubcovsky J."/>
            <person name="McGuire P.E."/>
            <person name="Lux T."/>
            <person name="Spannagl M."/>
            <person name="Mayer K.F.X."/>
            <person name="Baldrich P."/>
            <person name="Meyers B.C."/>
            <person name="Huo N."/>
            <person name="Gu Y.Q."/>
            <person name="Zhou H."/>
            <person name="Devos K.M."/>
            <person name="Bennetzen J.L."/>
            <person name="Unver T."/>
            <person name="Budak H."/>
            <person name="Gulick P.J."/>
            <person name="Galiba G."/>
            <person name="Kalapos B."/>
            <person name="Nelson D.R."/>
            <person name="Li P."/>
            <person name="You F.M."/>
            <person name="Luo M.C."/>
            <person name="Dvorak J."/>
        </authorList>
    </citation>
    <scope>NUCLEOTIDE SEQUENCE [LARGE SCALE GENOMIC DNA]</scope>
    <source>
        <strain evidence="4">cv. AL8/78</strain>
    </source>
</reference>
<reference evidence="4" key="4">
    <citation type="submission" date="2019-03" db="UniProtKB">
        <authorList>
            <consortium name="EnsemblPlants"/>
        </authorList>
    </citation>
    <scope>IDENTIFICATION</scope>
</reference>
<protein>
    <recommendedName>
        <fullName evidence="3">Serpin domain-containing protein</fullName>
    </recommendedName>
</protein>
<evidence type="ECO:0000313" key="5">
    <source>
        <dbReference type="Proteomes" id="UP000015105"/>
    </source>
</evidence>
<organism evidence="4 5">
    <name type="scientific">Aegilops tauschii subsp. strangulata</name>
    <name type="common">Goatgrass</name>
    <dbReference type="NCBI Taxonomy" id="200361"/>
    <lineage>
        <taxon>Eukaryota</taxon>
        <taxon>Viridiplantae</taxon>
        <taxon>Streptophyta</taxon>
        <taxon>Embryophyta</taxon>
        <taxon>Tracheophyta</taxon>
        <taxon>Spermatophyta</taxon>
        <taxon>Magnoliopsida</taxon>
        <taxon>Liliopsida</taxon>
        <taxon>Poales</taxon>
        <taxon>Poaceae</taxon>
        <taxon>BOP clade</taxon>
        <taxon>Pooideae</taxon>
        <taxon>Triticodae</taxon>
        <taxon>Triticeae</taxon>
        <taxon>Triticinae</taxon>
        <taxon>Aegilops</taxon>
    </lineage>
</organism>
<dbReference type="Gene3D" id="2.30.39.10">
    <property type="entry name" value="Alpha-1-antitrypsin, domain 1"/>
    <property type="match status" value="1"/>
</dbReference>
<dbReference type="Gramene" id="AET2Gv21103300.2">
    <property type="protein sequence ID" value="AET2Gv21103300.2"/>
    <property type="gene ID" value="AET2Gv21103300"/>
</dbReference>
<dbReference type="Pfam" id="PF00079">
    <property type="entry name" value="Serpin"/>
    <property type="match status" value="1"/>
</dbReference>
<evidence type="ECO:0000256" key="2">
    <source>
        <dbReference type="RuleBase" id="RU000411"/>
    </source>
</evidence>
<dbReference type="SMART" id="SM00093">
    <property type="entry name" value="SERPIN"/>
    <property type="match status" value="1"/>
</dbReference>
<dbReference type="InterPro" id="IPR042185">
    <property type="entry name" value="Serpin_sf_2"/>
</dbReference>
<dbReference type="Gene3D" id="3.30.497.10">
    <property type="entry name" value="Antithrombin, subunit I, domain 2"/>
    <property type="match status" value="1"/>
</dbReference>
<dbReference type="SUPFAM" id="SSF56574">
    <property type="entry name" value="Serpins"/>
    <property type="match status" value="1"/>
</dbReference>
<dbReference type="InterPro" id="IPR036186">
    <property type="entry name" value="Serpin_sf"/>
</dbReference>
<reference evidence="4" key="3">
    <citation type="journal article" date="2017" name="Nature">
        <title>Genome sequence of the progenitor of the wheat D genome Aegilops tauschii.</title>
        <authorList>
            <person name="Luo M.C."/>
            <person name="Gu Y.Q."/>
            <person name="Puiu D."/>
            <person name="Wang H."/>
            <person name="Twardziok S.O."/>
            <person name="Deal K.R."/>
            <person name="Huo N."/>
            <person name="Zhu T."/>
            <person name="Wang L."/>
            <person name="Wang Y."/>
            <person name="McGuire P.E."/>
            <person name="Liu S."/>
            <person name="Long H."/>
            <person name="Ramasamy R.K."/>
            <person name="Rodriguez J.C."/>
            <person name="Van S.L."/>
            <person name="Yuan L."/>
            <person name="Wang Z."/>
            <person name="Xia Z."/>
            <person name="Xiao L."/>
            <person name="Anderson O.D."/>
            <person name="Ouyang S."/>
            <person name="Liang Y."/>
            <person name="Zimin A.V."/>
            <person name="Pertea G."/>
            <person name="Qi P."/>
            <person name="Bennetzen J.L."/>
            <person name="Dai X."/>
            <person name="Dawson M.W."/>
            <person name="Muller H.G."/>
            <person name="Kugler K."/>
            <person name="Rivarola-Duarte L."/>
            <person name="Spannagl M."/>
            <person name="Mayer K.F.X."/>
            <person name="Lu F.H."/>
            <person name="Bevan M.W."/>
            <person name="Leroy P."/>
            <person name="Li P."/>
            <person name="You F.M."/>
            <person name="Sun Q."/>
            <person name="Liu Z."/>
            <person name="Lyons E."/>
            <person name="Wicker T."/>
            <person name="Salzberg S.L."/>
            <person name="Devos K.M."/>
            <person name="Dvorak J."/>
        </authorList>
    </citation>
    <scope>NUCLEOTIDE SEQUENCE [LARGE SCALE GENOMIC DNA]</scope>
    <source>
        <strain evidence="4">cv. AL8/78</strain>
    </source>
</reference>
<feature type="domain" description="Serpin" evidence="3">
    <location>
        <begin position="39"/>
        <end position="418"/>
    </location>
</feature>
<dbReference type="Proteomes" id="UP000015105">
    <property type="component" value="Chromosome 2D"/>
</dbReference>
<dbReference type="CDD" id="cd02043">
    <property type="entry name" value="serpinP_plants"/>
    <property type="match status" value="1"/>
</dbReference>
<dbReference type="AlphaFoldDB" id="A0A453D6D2"/>
<keyword evidence="5" id="KW-1185">Reference proteome</keyword>